<keyword evidence="6" id="KW-1185">Reference proteome</keyword>
<dbReference type="Proteomes" id="UP000218209">
    <property type="component" value="Unassembled WGS sequence"/>
</dbReference>
<organism evidence="5 6">
    <name type="scientific">Porphyra umbilicalis</name>
    <name type="common">Purple laver</name>
    <name type="synonym">Red alga</name>
    <dbReference type="NCBI Taxonomy" id="2786"/>
    <lineage>
        <taxon>Eukaryota</taxon>
        <taxon>Rhodophyta</taxon>
        <taxon>Bangiophyceae</taxon>
        <taxon>Bangiales</taxon>
        <taxon>Bangiaceae</taxon>
        <taxon>Porphyra</taxon>
    </lineage>
</organism>
<name>A0A1X6PHG6_PORUM</name>
<protein>
    <recommendedName>
        <fullName evidence="4">Ubiquitin-like protease family profile domain-containing protein</fullName>
    </recommendedName>
</protein>
<evidence type="ECO:0000259" key="4">
    <source>
        <dbReference type="Pfam" id="PF02902"/>
    </source>
</evidence>
<dbReference type="AlphaFoldDB" id="A0A1X6PHG6"/>
<evidence type="ECO:0000256" key="1">
    <source>
        <dbReference type="ARBA" id="ARBA00005234"/>
    </source>
</evidence>
<evidence type="ECO:0000313" key="5">
    <source>
        <dbReference type="EMBL" id="OSX80334.1"/>
    </source>
</evidence>
<keyword evidence="3" id="KW-0378">Hydrolase</keyword>
<dbReference type="GO" id="GO:0008234">
    <property type="term" value="F:cysteine-type peptidase activity"/>
    <property type="evidence" value="ECO:0007669"/>
    <property type="project" value="InterPro"/>
</dbReference>
<reference evidence="5 6" key="1">
    <citation type="submission" date="2017-03" db="EMBL/GenBank/DDBJ databases">
        <title>WGS assembly of Porphyra umbilicalis.</title>
        <authorList>
            <person name="Brawley S.H."/>
            <person name="Blouin N.A."/>
            <person name="Ficko-Blean E."/>
            <person name="Wheeler G.L."/>
            <person name="Lohr M."/>
            <person name="Goodson H.V."/>
            <person name="Jenkins J.W."/>
            <person name="Blaby-Haas C.E."/>
            <person name="Helliwell K.E."/>
            <person name="Chan C."/>
            <person name="Marriage T."/>
            <person name="Bhattacharya D."/>
            <person name="Klein A.S."/>
            <person name="Badis Y."/>
            <person name="Brodie J."/>
            <person name="Cao Y."/>
            <person name="Collen J."/>
            <person name="Dittami S.M."/>
            <person name="Gachon C.M."/>
            <person name="Green B.R."/>
            <person name="Karpowicz S."/>
            <person name="Kim J.W."/>
            <person name="Kudahl U."/>
            <person name="Lin S."/>
            <person name="Michel G."/>
            <person name="Mittag M."/>
            <person name="Olson B.J."/>
            <person name="Pangilinan J."/>
            <person name="Peng Y."/>
            <person name="Qiu H."/>
            <person name="Shu S."/>
            <person name="Singer J.T."/>
            <person name="Smith A.G."/>
            <person name="Sprecher B.N."/>
            <person name="Wagner V."/>
            <person name="Wang W."/>
            <person name="Wang Z.-Y."/>
            <person name="Yan J."/>
            <person name="Yarish C."/>
            <person name="Zoeuner-Riek S."/>
            <person name="Zhuang Y."/>
            <person name="Zou Y."/>
            <person name="Lindquist E.A."/>
            <person name="Grimwood J."/>
            <person name="Barry K."/>
            <person name="Rokhsar D.S."/>
            <person name="Schmutz J."/>
            <person name="Stiller J.W."/>
            <person name="Grossman A.R."/>
            <person name="Prochnik S.E."/>
        </authorList>
    </citation>
    <scope>NUCLEOTIDE SEQUENCE [LARGE SCALE GENOMIC DNA]</scope>
    <source>
        <strain evidence="5">4086291</strain>
    </source>
</reference>
<dbReference type="GO" id="GO:0006508">
    <property type="term" value="P:proteolysis"/>
    <property type="evidence" value="ECO:0007669"/>
    <property type="project" value="UniProtKB-KW"/>
</dbReference>
<evidence type="ECO:0000313" key="6">
    <source>
        <dbReference type="Proteomes" id="UP000218209"/>
    </source>
</evidence>
<feature type="domain" description="Ubiquitin-like protease family profile" evidence="4">
    <location>
        <begin position="257"/>
        <end position="368"/>
    </location>
</feature>
<dbReference type="Gene3D" id="3.40.395.10">
    <property type="entry name" value="Adenoviral Proteinase, Chain A"/>
    <property type="match status" value="1"/>
</dbReference>
<dbReference type="EMBL" id="KV918777">
    <property type="protein sequence ID" value="OSX80334.1"/>
    <property type="molecule type" value="Genomic_DNA"/>
</dbReference>
<comment type="similarity">
    <text evidence="1">Belongs to the peptidase C48 family.</text>
</comment>
<evidence type="ECO:0000256" key="2">
    <source>
        <dbReference type="ARBA" id="ARBA00022670"/>
    </source>
</evidence>
<dbReference type="Pfam" id="PF02902">
    <property type="entry name" value="Peptidase_C48"/>
    <property type="match status" value="1"/>
</dbReference>
<dbReference type="SUPFAM" id="SSF54001">
    <property type="entry name" value="Cysteine proteinases"/>
    <property type="match status" value="1"/>
</dbReference>
<sequence length="404" mass="43746">MHEAWMRQPTSLLPPSTTVTVVSLCGAALSAAARASVSVRVVLPRPLLKIAFAQLAAAIRAAPPRLSDTTNATELAVRLTLGNYEPVFAFQTTLDQMSSVLAFNDTIELSPGFLSWVGQLGVCNDVLPPQLNFFSGEATQIRTMAGAVRDDVAGRLLGDCVWAMPPVGRRSDATPSTHGAFGGYCVNVHDVCDAGRRAFATNALLDGGLAELHFRCANASMPIAVLSCSQSASFTTIAGDEVSLRRAVLSIMDVLSTWDASVDRFVMLFNIGNYHWISASISFSSRSVVLYDSGRSNSSAKAFILSRLLLFARQAELRRRAVVLNAVVEDIKWRTDEEINRPTQQDGYNCGLFAFSFLWCSVHGVDFASLPVVGDHLRLSLLHFVLQSGRSRQAQLALRKHAVG</sequence>
<accession>A0A1X6PHG6</accession>
<dbReference type="InterPro" id="IPR003653">
    <property type="entry name" value="Peptidase_C48_C"/>
</dbReference>
<evidence type="ECO:0000256" key="3">
    <source>
        <dbReference type="ARBA" id="ARBA00022801"/>
    </source>
</evidence>
<keyword evidence="2" id="KW-0645">Protease</keyword>
<dbReference type="InterPro" id="IPR038765">
    <property type="entry name" value="Papain-like_cys_pep_sf"/>
</dbReference>
<gene>
    <name evidence="5" type="ORF">BU14_0055s0055</name>
</gene>
<proteinExistence type="inferred from homology"/>